<dbReference type="EMBL" id="JBHLZU010000037">
    <property type="protein sequence ID" value="MFB9909669.1"/>
    <property type="molecule type" value="Genomic_DNA"/>
</dbReference>
<accession>A0ABV6A915</accession>
<reference evidence="2 3" key="1">
    <citation type="submission" date="2024-09" db="EMBL/GenBank/DDBJ databases">
        <authorList>
            <person name="Sun Q."/>
            <person name="Mori K."/>
        </authorList>
    </citation>
    <scope>NUCLEOTIDE SEQUENCE [LARGE SCALE GENOMIC DNA]</scope>
    <source>
        <strain evidence="2 3">TBRC 7907</strain>
    </source>
</reference>
<proteinExistence type="predicted"/>
<feature type="compositionally biased region" description="Basic and acidic residues" evidence="1">
    <location>
        <begin position="441"/>
        <end position="459"/>
    </location>
</feature>
<comment type="caution">
    <text evidence="2">The sequence shown here is derived from an EMBL/GenBank/DDBJ whole genome shotgun (WGS) entry which is preliminary data.</text>
</comment>
<evidence type="ECO:0000313" key="2">
    <source>
        <dbReference type="EMBL" id="MFB9909669.1"/>
    </source>
</evidence>
<keyword evidence="3" id="KW-1185">Reference proteome</keyword>
<feature type="region of interest" description="Disordered" evidence="1">
    <location>
        <begin position="436"/>
        <end position="459"/>
    </location>
</feature>
<organism evidence="2 3">
    <name type="scientific">Allokutzneria oryzae</name>
    <dbReference type="NCBI Taxonomy" id="1378989"/>
    <lineage>
        <taxon>Bacteria</taxon>
        <taxon>Bacillati</taxon>
        <taxon>Actinomycetota</taxon>
        <taxon>Actinomycetes</taxon>
        <taxon>Pseudonocardiales</taxon>
        <taxon>Pseudonocardiaceae</taxon>
        <taxon>Allokutzneria</taxon>
    </lineage>
</organism>
<dbReference type="Proteomes" id="UP001589693">
    <property type="component" value="Unassembled WGS sequence"/>
</dbReference>
<dbReference type="Pfam" id="PF20199">
    <property type="entry name" value="RepSA"/>
    <property type="match status" value="1"/>
</dbReference>
<name>A0ABV6A915_9PSEU</name>
<evidence type="ECO:0000313" key="3">
    <source>
        <dbReference type="Proteomes" id="UP001589693"/>
    </source>
</evidence>
<protein>
    <submittedName>
        <fullName evidence="2">Replication initiator</fullName>
    </submittedName>
</protein>
<evidence type="ECO:0000256" key="1">
    <source>
        <dbReference type="SAM" id="MobiDB-lite"/>
    </source>
</evidence>
<dbReference type="InterPro" id="IPR046828">
    <property type="entry name" value="RepSA"/>
</dbReference>
<sequence>MDAPTLDDRIARRVQAVDFQSWKDKVTSTGGCLHPVRLTGAWSVTDTTTGTVLADRSGHILAPCNNRRASVCPACSDRYAADAFHLVAAGLSGGKGVPETVTTKPRIFATLTAPSFGAVHGRRVSGNGKTMPCGCGGFHHPDDPRLGTPIDPESYDYTGSVLWQANLGQLWQRFITVLRRYLARAAGLTVREFGDHARLSYGKVAEYQRRGLIHFHAVIRVDGPDGPTSPTPKWVTAELLNEAIATAARSACLSSGRPNGQPLELRFGSQVDLKVIRPAALDAFEDPAGEISESRLAAYVAKYATKGTGKTEGPDRRIRSELDIEHLVVSEHHRRIIRTCWELGGMPEYASLNLRKWAHMLGFRGHFLSKSRKYSTTFKDLRETRSAWRRAEALERLGVTEDQVLVVNHWDFTGIGYADDAERELAAAIGERVREQRKRKYETERRDSERAARKENDHA</sequence>
<gene>
    <name evidence="2" type="ORF">ACFFQA_37535</name>
</gene>